<sequence>MELELSLGDLPTPVKANTMPAPATCQGEDHDDLALGLRVTATERAGQENQRTSIETAEGEDSDEACPELPVRASPFRQASAQTASANSRGFDVNAAVPVDGRASTARSLSPPSMHMEVPVTQGVDEEASEDEDNGGARVRKKLRLSKEQSAFLEGSFKEHSTLTLEQKSCLANRLSLRPRQVEVWFQNRRARTKLKQMEADCERLKRCCDALARENRKLQREVAELRASRAPYPLYNLNHHLPGFGAALPSCSSCDATTRSTVSTVSSPGPSPMSTLFPGRPHFGPFTVTHPSVILAIVGRSLISICVPVTVRHMPFPG</sequence>
<proteinExistence type="inferred from homology"/>
<dbReference type="PROSITE" id="PS50071">
    <property type="entry name" value="HOMEOBOX_2"/>
    <property type="match status" value="1"/>
</dbReference>
<dbReference type="Pfam" id="PF00046">
    <property type="entry name" value="Homeodomain"/>
    <property type="match status" value="1"/>
</dbReference>
<dbReference type="InterPro" id="IPR017970">
    <property type="entry name" value="Homeobox_CS"/>
</dbReference>
<reference evidence="12" key="1">
    <citation type="submission" date="2015-06" db="UniProtKB">
        <authorList>
            <consortium name="EnsemblPlants"/>
        </authorList>
    </citation>
    <scope>IDENTIFICATION</scope>
</reference>
<evidence type="ECO:0000256" key="7">
    <source>
        <dbReference type="ARBA" id="ARBA00023242"/>
    </source>
</evidence>
<dbReference type="SMART" id="SM00340">
    <property type="entry name" value="HALZ"/>
    <property type="match status" value="1"/>
</dbReference>
<dbReference type="InterPro" id="IPR003106">
    <property type="entry name" value="Leu_zip_homeo"/>
</dbReference>
<feature type="DNA-binding region" description="Homeobox" evidence="8">
    <location>
        <begin position="138"/>
        <end position="197"/>
    </location>
</feature>
<dbReference type="Gene3D" id="1.10.10.60">
    <property type="entry name" value="Homeodomain-like"/>
    <property type="match status" value="1"/>
</dbReference>
<dbReference type="CDD" id="cd00086">
    <property type="entry name" value="homeodomain"/>
    <property type="match status" value="1"/>
</dbReference>
<dbReference type="PANTHER" id="PTHR45714:SF21">
    <property type="entry name" value="HOMEOBOX-LEUCINE ZIPPER PROTEIN HOX7"/>
    <property type="match status" value="1"/>
</dbReference>
<dbReference type="InterPro" id="IPR050762">
    <property type="entry name" value="HD-ZIP_Homeobox_LZ_Class_II"/>
</dbReference>
<name>M8C5T3_AEGTA</name>
<protein>
    <submittedName>
        <fullName evidence="12">Homeobox-leucine zipper protein HOX7</fullName>
    </submittedName>
</protein>
<evidence type="ECO:0000256" key="8">
    <source>
        <dbReference type="PROSITE-ProRule" id="PRU00108"/>
    </source>
</evidence>
<feature type="compositionally biased region" description="Acidic residues" evidence="11">
    <location>
        <begin position="57"/>
        <end position="66"/>
    </location>
</feature>
<evidence type="ECO:0000256" key="2">
    <source>
        <dbReference type="ARBA" id="ARBA00006074"/>
    </source>
</evidence>
<accession>M8C5T3</accession>
<evidence type="ECO:0000313" key="12">
    <source>
        <dbReference type="EnsemblPlants" id="EMT32685"/>
    </source>
</evidence>
<comment type="similarity">
    <text evidence="2">Belongs to the HD-ZIP homeobox family. Class II subfamily.</text>
</comment>
<dbReference type="InterPro" id="IPR001356">
    <property type="entry name" value="HD"/>
</dbReference>
<evidence type="ECO:0000256" key="11">
    <source>
        <dbReference type="SAM" id="MobiDB-lite"/>
    </source>
</evidence>
<dbReference type="SMART" id="SM00389">
    <property type="entry name" value="HOX"/>
    <property type="match status" value="1"/>
</dbReference>
<evidence type="ECO:0000256" key="9">
    <source>
        <dbReference type="RuleBase" id="RU000682"/>
    </source>
</evidence>
<dbReference type="CDD" id="cd14686">
    <property type="entry name" value="bZIP"/>
    <property type="match status" value="1"/>
</dbReference>
<evidence type="ECO:0000256" key="10">
    <source>
        <dbReference type="SAM" id="Coils"/>
    </source>
</evidence>
<dbReference type="Pfam" id="PF02183">
    <property type="entry name" value="HALZ"/>
    <property type="match status" value="1"/>
</dbReference>
<keyword evidence="5 8" id="KW-0371">Homeobox</keyword>
<dbReference type="AlphaFoldDB" id="M8C5T3"/>
<evidence type="ECO:0000256" key="6">
    <source>
        <dbReference type="ARBA" id="ARBA00023163"/>
    </source>
</evidence>
<evidence type="ECO:0000256" key="3">
    <source>
        <dbReference type="ARBA" id="ARBA00023015"/>
    </source>
</evidence>
<feature type="region of interest" description="Disordered" evidence="11">
    <location>
        <begin position="1"/>
        <end position="29"/>
    </location>
</feature>
<keyword evidence="4 8" id="KW-0238">DNA-binding</keyword>
<organism evidence="12">
    <name type="scientific">Aegilops tauschii</name>
    <name type="common">Tausch's goatgrass</name>
    <name type="synonym">Aegilops squarrosa</name>
    <dbReference type="NCBI Taxonomy" id="37682"/>
    <lineage>
        <taxon>Eukaryota</taxon>
        <taxon>Viridiplantae</taxon>
        <taxon>Streptophyta</taxon>
        <taxon>Embryophyta</taxon>
        <taxon>Tracheophyta</taxon>
        <taxon>Spermatophyta</taxon>
        <taxon>Magnoliopsida</taxon>
        <taxon>Liliopsida</taxon>
        <taxon>Poales</taxon>
        <taxon>Poaceae</taxon>
        <taxon>BOP clade</taxon>
        <taxon>Pooideae</taxon>
        <taxon>Triticodae</taxon>
        <taxon>Triticeae</taxon>
        <taxon>Triticinae</taxon>
        <taxon>Aegilops</taxon>
    </lineage>
</organism>
<feature type="coiled-coil region" evidence="10">
    <location>
        <begin position="188"/>
        <end position="229"/>
    </location>
</feature>
<keyword evidence="10" id="KW-0175">Coiled coil</keyword>
<evidence type="ECO:0000256" key="1">
    <source>
        <dbReference type="ARBA" id="ARBA00004123"/>
    </source>
</evidence>
<keyword evidence="7 8" id="KW-0539">Nucleus</keyword>
<dbReference type="SUPFAM" id="SSF46689">
    <property type="entry name" value="Homeodomain-like"/>
    <property type="match status" value="1"/>
</dbReference>
<feature type="region of interest" description="Disordered" evidence="11">
    <location>
        <begin position="41"/>
        <end position="67"/>
    </location>
</feature>
<dbReference type="GO" id="GO:0005634">
    <property type="term" value="C:nucleus"/>
    <property type="evidence" value="ECO:0007669"/>
    <property type="project" value="UniProtKB-SubCell"/>
</dbReference>
<dbReference type="EnsemblPlants" id="EMT32685">
    <property type="protein sequence ID" value="EMT32685"/>
    <property type="gene ID" value="F775_06145"/>
</dbReference>
<dbReference type="PROSITE" id="PS00027">
    <property type="entry name" value="HOMEOBOX_1"/>
    <property type="match status" value="1"/>
</dbReference>
<evidence type="ECO:0000256" key="4">
    <source>
        <dbReference type="ARBA" id="ARBA00023125"/>
    </source>
</evidence>
<evidence type="ECO:0000256" key="5">
    <source>
        <dbReference type="ARBA" id="ARBA00023155"/>
    </source>
</evidence>
<dbReference type="GO" id="GO:0000981">
    <property type="term" value="F:DNA-binding transcription factor activity, RNA polymerase II-specific"/>
    <property type="evidence" value="ECO:0007669"/>
    <property type="project" value="InterPro"/>
</dbReference>
<dbReference type="PANTHER" id="PTHR45714">
    <property type="entry name" value="HOMEOBOX-LEUCINE ZIPPER PROTEIN HAT14"/>
    <property type="match status" value="1"/>
</dbReference>
<dbReference type="InterPro" id="IPR009057">
    <property type="entry name" value="Homeodomain-like_sf"/>
</dbReference>
<keyword evidence="6" id="KW-0804">Transcription</keyword>
<keyword evidence="3" id="KW-0805">Transcription regulation</keyword>
<comment type="subcellular location">
    <subcellularLocation>
        <location evidence="1 8 9">Nucleus</location>
    </subcellularLocation>
</comment>
<dbReference type="GO" id="GO:0043565">
    <property type="term" value="F:sequence-specific DNA binding"/>
    <property type="evidence" value="ECO:0007669"/>
    <property type="project" value="InterPro"/>
</dbReference>